<dbReference type="Gene3D" id="3.40.50.300">
    <property type="entry name" value="P-loop containing nucleotide triphosphate hydrolases"/>
    <property type="match status" value="2"/>
</dbReference>
<dbReference type="SMART" id="SM00487">
    <property type="entry name" value="DEXDc"/>
    <property type="match status" value="1"/>
</dbReference>
<feature type="domain" description="Helicase ATP-binding" evidence="8">
    <location>
        <begin position="55"/>
        <end position="225"/>
    </location>
</feature>
<dbReference type="GO" id="GO:0005524">
    <property type="term" value="F:ATP binding"/>
    <property type="evidence" value="ECO:0007669"/>
    <property type="project" value="UniProtKB-KW"/>
</dbReference>
<evidence type="ECO:0000256" key="3">
    <source>
        <dbReference type="ARBA" id="ARBA00022801"/>
    </source>
</evidence>
<evidence type="ECO:0000256" key="7">
    <source>
        <dbReference type="SAM" id="MobiDB-lite"/>
    </source>
</evidence>
<dbReference type="EC" id="3.6.4.13" evidence="1"/>
<accession>A0AAV4NV10</accession>
<dbReference type="InterPro" id="IPR050079">
    <property type="entry name" value="DEAD_box_RNA_helicase"/>
</dbReference>
<dbReference type="Pfam" id="PF00270">
    <property type="entry name" value="DEAD"/>
    <property type="match status" value="1"/>
</dbReference>
<dbReference type="PANTHER" id="PTHR47959:SF1">
    <property type="entry name" value="ATP-DEPENDENT RNA HELICASE DBPA"/>
    <property type="match status" value="1"/>
</dbReference>
<feature type="compositionally biased region" description="Polar residues" evidence="7">
    <location>
        <begin position="415"/>
        <end position="424"/>
    </location>
</feature>
<feature type="compositionally biased region" description="Basic and acidic residues" evidence="7">
    <location>
        <begin position="489"/>
        <end position="498"/>
    </location>
</feature>
<dbReference type="InterPro" id="IPR011545">
    <property type="entry name" value="DEAD/DEAH_box_helicase_dom"/>
</dbReference>
<evidence type="ECO:0000256" key="5">
    <source>
        <dbReference type="ARBA" id="ARBA00022840"/>
    </source>
</evidence>
<evidence type="ECO:0000259" key="9">
    <source>
        <dbReference type="PROSITE" id="PS51194"/>
    </source>
</evidence>
<keyword evidence="5" id="KW-0067">ATP-binding</keyword>
<dbReference type="GO" id="GO:0003724">
    <property type="term" value="F:RNA helicase activity"/>
    <property type="evidence" value="ECO:0007669"/>
    <property type="project" value="UniProtKB-EC"/>
</dbReference>
<evidence type="ECO:0000313" key="11">
    <source>
        <dbReference type="EMBL" id="GIX87446.1"/>
    </source>
</evidence>
<dbReference type="InterPro" id="IPR000629">
    <property type="entry name" value="RNA-helicase_DEAD-box_CS"/>
</dbReference>
<dbReference type="InterPro" id="IPR014014">
    <property type="entry name" value="RNA_helicase_DEAD_Q_motif"/>
</dbReference>
<dbReference type="PANTHER" id="PTHR47959">
    <property type="entry name" value="ATP-DEPENDENT RNA HELICASE RHLE-RELATED"/>
    <property type="match status" value="1"/>
</dbReference>
<keyword evidence="12" id="KW-1185">Reference proteome</keyword>
<organism evidence="11 12">
    <name type="scientific">Caerostris extrusa</name>
    <name type="common">Bark spider</name>
    <name type="synonym">Caerostris bankana</name>
    <dbReference type="NCBI Taxonomy" id="172846"/>
    <lineage>
        <taxon>Eukaryota</taxon>
        <taxon>Metazoa</taxon>
        <taxon>Ecdysozoa</taxon>
        <taxon>Arthropoda</taxon>
        <taxon>Chelicerata</taxon>
        <taxon>Arachnida</taxon>
        <taxon>Araneae</taxon>
        <taxon>Araneomorphae</taxon>
        <taxon>Entelegynae</taxon>
        <taxon>Araneoidea</taxon>
        <taxon>Araneidae</taxon>
        <taxon>Caerostris</taxon>
    </lineage>
</organism>
<feature type="domain" description="Helicase C-terminal" evidence="9">
    <location>
        <begin position="261"/>
        <end position="409"/>
    </location>
</feature>
<dbReference type="PROSITE" id="PS51194">
    <property type="entry name" value="HELICASE_CTER"/>
    <property type="match status" value="1"/>
</dbReference>
<gene>
    <name evidence="11" type="primary">Ddx20</name>
    <name evidence="11" type="ORF">CEXT_704481</name>
</gene>
<feature type="region of interest" description="Disordered" evidence="7">
    <location>
        <begin position="460"/>
        <end position="531"/>
    </location>
</feature>
<dbReference type="InterPro" id="IPR027417">
    <property type="entry name" value="P-loop_NTPase"/>
</dbReference>
<comment type="caution">
    <text evidence="11">The sequence shown here is derived from an EMBL/GenBank/DDBJ whole genome shotgun (WGS) entry which is preliminary data.</text>
</comment>
<evidence type="ECO:0000256" key="1">
    <source>
        <dbReference type="ARBA" id="ARBA00012552"/>
    </source>
</evidence>
<keyword evidence="2" id="KW-0547">Nucleotide-binding</keyword>
<dbReference type="InterPro" id="IPR001650">
    <property type="entry name" value="Helicase_C-like"/>
</dbReference>
<name>A0AAV4NV10_CAEEX</name>
<dbReference type="SMART" id="SM00490">
    <property type="entry name" value="HELICc"/>
    <property type="match status" value="1"/>
</dbReference>
<feature type="compositionally biased region" description="Polar residues" evidence="7">
    <location>
        <begin position="473"/>
        <end position="486"/>
    </location>
</feature>
<feature type="compositionally biased region" description="Low complexity" evidence="7">
    <location>
        <begin position="499"/>
        <end position="528"/>
    </location>
</feature>
<evidence type="ECO:0000256" key="4">
    <source>
        <dbReference type="ARBA" id="ARBA00022806"/>
    </source>
</evidence>
<evidence type="ECO:0000259" key="8">
    <source>
        <dbReference type="PROSITE" id="PS51192"/>
    </source>
</evidence>
<dbReference type="GO" id="GO:0016787">
    <property type="term" value="F:hydrolase activity"/>
    <property type="evidence" value="ECO:0007669"/>
    <property type="project" value="UniProtKB-KW"/>
</dbReference>
<feature type="short sequence motif" description="Q motif" evidence="6">
    <location>
        <begin position="24"/>
        <end position="52"/>
    </location>
</feature>
<dbReference type="SUPFAM" id="SSF52540">
    <property type="entry name" value="P-loop containing nucleoside triphosphate hydrolases"/>
    <property type="match status" value="1"/>
</dbReference>
<dbReference type="CDD" id="cd18787">
    <property type="entry name" value="SF2_C_DEAD"/>
    <property type="match status" value="1"/>
</dbReference>
<dbReference type="GO" id="GO:0003676">
    <property type="term" value="F:nucleic acid binding"/>
    <property type="evidence" value="ECO:0007669"/>
    <property type="project" value="InterPro"/>
</dbReference>
<keyword evidence="3" id="KW-0378">Hydrolase</keyword>
<dbReference type="PROSITE" id="PS51192">
    <property type="entry name" value="HELICASE_ATP_BIND_1"/>
    <property type="match status" value="1"/>
</dbReference>
<dbReference type="Proteomes" id="UP001054945">
    <property type="component" value="Unassembled WGS sequence"/>
</dbReference>
<dbReference type="PROSITE" id="PS51195">
    <property type="entry name" value="Q_MOTIF"/>
    <property type="match status" value="1"/>
</dbReference>
<feature type="domain" description="DEAD-box RNA helicase Q" evidence="10">
    <location>
        <begin position="24"/>
        <end position="52"/>
    </location>
</feature>
<dbReference type="Pfam" id="PF00271">
    <property type="entry name" value="Helicase_C"/>
    <property type="match status" value="1"/>
</dbReference>
<reference evidence="11 12" key="1">
    <citation type="submission" date="2021-06" db="EMBL/GenBank/DDBJ databases">
        <title>Caerostris extrusa draft genome.</title>
        <authorList>
            <person name="Kono N."/>
            <person name="Arakawa K."/>
        </authorList>
    </citation>
    <scope>NUCLEOTIDE SEQUENCE [LARGE SCALE GENOMIC DNA]</scope>
</reference>
<evidence type="ECO:0000256" key="6">
    <source>
        <dbReference type="PROSITE-ProRule" id="PRU00552"/>
    </source>
</evidence>
<dbReference type="InterPro" id="IPR014001">
    <property type="entry name" value="Helicase_ATP-bd"/>
</dbReference>
<proteinExistence type="predicted"/>
<protein>
    <recommendedName>
        <fullName evidence="1">RNA helicase</fullName>
        <ecNumber evidence="1">3.6.4.13</ecNumber>
    </recommendedName>
</protein>
<evidence type="ECO:0000259" key="10">
    <source>
        <dbReference type="PROSITE" id="PS51195"/>
    </source>
</evidence>
<keyword evidence="4 11" id="KW-0347">Helicase</keyword>
<feature type="region of interest" description="Disordered" evidence="7">
    <location>
        <begin position="1016"/>
        <end position="1047"/>
    </location>
</feature>
<feature type="compositionally biased region" description="Polar residues" evidence="7">
    <location>
        <begin position="1017"/>
        <end position="1047"/>
    </location>
</feature>
<evidence type="ECO:0000256" key="2">
    <source>
        <dbReference type="ARBA" id="ARBA00022741"/>
    </source>
</evidence>
<feature type="compositionally biased region" description="Basic and acidic residues" evidence="7">
    <location>
        <begin position="895"/>
        <end position="911"/>
    </location>
</feature>
<sequence>MPKKIAHGLDEKWRSNDIRIKEEIDFSSLFLSDEVMKGLKKAGYKHPSPIQVEAIPVGRIGRDMIVQAKSGTGKTLVFSIIALEMLHENKLPQVLILEPTREVAYQTCNVIKSVGYAFEGLKCKCFIGGLNLAEDKLNIADCQIVVGTPGRIIHLMELKVLQASAIRLLILDEADELLNHTAFRNQVEKIFNALPKEKQVITTSATYPKKMEKILHHYLRNPFHARLDAKKLSLLGMIHFTYVVPAATQMAAVVYRLKLMALENILLNVNFAQCLVFCNHISRVEVLSGAIREMGFSTAYISSAENQVHRIKAIECLKRFKCKVLVSSDVTSRGVDAENVNLVINFDLPSNMEQYLHRVGRAGRYGSICASVTIITKDELKGYEQIRTEAKFKSFPVPDPIPSDLIDLKRISQSENELSPNTETAEADSNGHNLNNIQENADQDTKFGCSFTNATFSKNQSSVSDLREENNHSDCISESSDNFSRNSLKKGDNLRDTSDNNCNLLDSSNEDNFSGTPESNQNSNSLESLNKDDHLSGISELNDCSNPLDFLKEEDHIRGTSVSKHSFQREEAVDCKNSEEEITIVAEKITQLHGNELQQENSTQLKNTIMEDKNIKTLLSGYMKCDERKSSQFMGINQEMKCVTESNLYAPHSKSYYSKNERANMITTGKSDDDSKMSKRNETSEVQNNIKLKEIIFPLINFIRDHEKDVNTSDGNFNLDSNGDSQSNDEQFSSASLLHYRSNVNQYIYNVYKDFIKDNISPNLVNQMTENIVEDEKCVLSKMDKIGLSTNKNKNEKKVNLNSIYQKSLILDCENICDSVVSDMIFEHSDSNDEFDTVLIHENLENIPQSCVIEESSSKSSQEESDCDSIISLNSTDMQFLLDNNMLEDESLSGHSDEQKESNEEEIKSFPYEIHEKEESSLDDSYLETCALDKDFEKMMEGKSRKENCDKQKDEAVKALHGIQRKEKCFKNATDDRRCTKSSTWKQTCHNISNVQQPSLCHTRSVDNYVKKKVNSNKRNQGLNSRSCQNLDTSQPETGSANNYRSANLYSNQGNSSFAYPPYYQMQPTSYNHRDAREGGLADIYPYNYQMNQGEFTHTYQHRQTETPCCANLHFNPSEHSCCCNSVVSDNNTVVSDNFGLKSWHNMFIKQMQWINRFSYFHN</sequence>
<dbReference type="AlphaFoldDB" id="A0AAV4NV10"/>
<feature type="region of interest" description="Disordered" evidence="7">
    <location>
        <begin position="890"/>
        <end position="911"/>
    </location>
</feature>
<evidence type="ECO:0000313" key="12">
    <source>
        <dbReference type="Proteomes" id="UP001054945"/>
    </source>
</evidence>
<feature type="region of interest" description="Disordered" evidence="7">
    <location>
        <begin position="415"/>
        <end position="437"/>
    </location>
</feature>
<dbReference type="EMBL" id="BPLR01003680">
    <property type="protein sequence ID" value="GIX87446.1"/>
    <property type="molecule type" value="Genomic_DNA"/>
</dbReference>
<dbReference type="PROSITE" id="PS00039">
    <property type="entry name" value="DEAD_ATP_HELICASE"/>
    <property type="match status" value="1"/>
</dbReference>
<dbReference type="GO" id="GO:0005829">
    <property type="term" value="C:cytosol"/>
    <property type="evidence" value="ECO:0007669"/>
    <property type="project" value="TreeGrafter"/>
</dbReference>